<reference evidence="2" key="1">
    <citation type="journal article" date="2023" name="G3 (Bethesda)">
        <title>A reference genome for the long-term kleptoplast-retaining sea slug Elysia crispata morphotype clarki.</title>
        <authorList>
            <person name="Eastman K.E."/>
            <person name="Pendleton A.L."/>
            <person name="Shaikh M.A."/>
            <person name="Suttiyut T."/>
            <person name="Ogas R."/>
            <person name="Tomko P."/>
            <person name="Gavelis G."/>
            <person name="Widhalm J.R."/>
            <person name="Wisecaver J.H."/>
        </authorList>
    </citation>
    <scope>NUCLEOTIDE SEQUENCE</scope>
    <source>
        <strain evidence="2">ECLA1</strain>
    </source>
</reference>
<organism evidence="2 3">
    <name type="scientific">Elysia crispata</name>
    <name type="common">lettuce slug</name>
    <dbReference type="NCBI Taxonomy" id="231223"/>
    <lineage>
        <taxon>Eukaryota</taxon>
        <taxon>Metazoa</taxon>
        <taxon>Spiralia</taxon>
        <taxon>Lophotrochozoa</taxon>
        <taxon>Mollusca</taxon>
        <taxon>Gastropoda</taxon>
        <taxon>Heterobranchia</taxon>
        <taxon>Euthyneura</taxon>
        <taxon>Panpulmonata</taxon>
        <taxon>Sacoglossa</taxon>
        <taxon>Placobranchoidea</taxon>
        <taxon>Plakobranchidae</taxon>
        <taxon>Elysia</taxon>
    </lineage>
</organism>
<dbReference type="AlphaFoldDB" id="A0AAE1CWQ6"/>
<keyword evidence="1" id="KW-0812">Transmembrane</keyword>
<comment type="caution">
    <text evidence="2">The sequence shown here is derived from an EMBL/GenBank/DDBJ whole genome shotgun (WGS) entry which is preliminary data.</text>
</comment>
<name>A0AAE1CWQ6_9GAST</name>
<evidence type="ECO:0000313" key="3">
    <source>
        <dbReference type="Proteomes" id="UP001283361"/>
    </source>
</evidence>
<keyword evidence="1" id="KW-1133">Transmembrane helix</keyword>
<sequence length="155" mass="17793">MRHSTLSKRGSQVDGVNAECLEDIVSFASPKNPFYITRRLDLLSSRRWQRAFGSLFKAQRRQEETRSCCWHLNLPSSQVQPLVLYLLARVAKTLSLPVTMLKFVMMLAMLLCLVAMIVAQGNVGKMMGNRMGMPAPMFPSFYNPWNAWILYRVFD</sequence>
<feature type="transmembrane region" description="Helical" evidence="1">
    <location>
        <begin position="103"/>
        <end position="123"/>
    </location>
</feature>
<gene>
    <name evidence="2" type="ORF">RRG08_034405</name>
</gene>
<keyword evidence="3" id="KW-1185">Reference proteome</keyword>
<evidence type="ECO:0000313" key="2">
    <source>
        <dbReference type="EMBL" id="KAK3741360.1"/>
    </source>
</evidence>
<proteinExistence type="predicted"/>
<evidence type="ECO:0000256" key="1">
    <source>
        <dbReference type="SAM" id="Phobius"/>
    </source>
</evidence>
<dbReference type="EMBL" id="JAWDGP010006429">
    <property type="protein sequence ID" value="KAK3741360.1"/>
    <property type="molecule type" value="Genomic_DNA"/>
</dbReference>
<dbReference type="Proteomes" id="UP001283361">
    <property type="component" value="Unassembled WGS sequence"/>
</dbReference>
<protein>
    <submittedName>
        <fullName evidence="2">Uncharacterized protein</fullName>
    </submittedName>
</protein>
<keyword evidence="1" id="KW-0472">Membrane</keyword>
<accession>A0AAE1CWQ6</accession>